<evidence type="ECO:0000313" key="9">
    <source>
        <dbReference type="Proteomes" id="UP000316621"/>
    </source>
</evidence>
<evidence type="ECO:0000256" key="4">
    <source>
        <dbReference type="ARBA" id="ARBA00022989"/>
    </source>
</evidence>
<evidence type="ECO:0000256" key="3">
    <source>
        <dbReference type="ARBA" id="ARBA00022692"/>
    </source>
</evidence>
<keyword evidence="3 7" id="KW-0812">Transmembrane</keyword>
<evidence type="ECO:0000256" key="6">
    <source>
        <dbReference type="SAM" id="MobiDB-lite"/>
    </source>
</evidence>
<sequence>MSRLHLARLQPEPMETSEDSNSSTSNPQAALVSNVNGFKQSSHDDGKQDNSSSICTRDGSIDRYGKPAFRGRTGGWRSGMLLLGFITLCNNRLMALGIMPMHLPNSLVLETAVVSVTTVSRYHYGPWEMNQGLGALAFVGVEVNLVLFSTRVLKQTNAEAANTFSRWMGTVNLFSLFGAFLSDSYLGRYLSCAIFQLVFTIGLAMLSLSTYFSLIKPHGCGKVGFLCDSHSTLEMATFYMSIYLIALGNGAYEPSLATFGADQFDEEDPNEKRSKTRFFSYFYVALNLGSMFSETVLAYIQNLGNWVLAFWISTCCGFIAFGLFLSGTCRYRHFKPSGNPISRFSQVLVAAIKKMKLEIPSNGDGLYEQQRNAVTTNAGERKILHTSDFKFLDRAAIITPSDMITTSTSGKSDPPNPWQLCTVTQVEEVKCVLRLIPIWLCTIFYSVVFIQMISLFVEQGAAMNTKLNTFRVPPASMTVFDIISISTFIILYDKFILPYFIKISKNNKPKEPSELQRMGFGLFFAIIAMVVAGFVEQQRIMHAQDDPAELSSLSIFWQIPQYILIGISEAFMYVAQLEFFSTQTPDSLKGLGIGLSMSSTAMGSYLCSILLTVVMKITTKNGQPGWIPPNLNDGHLDRFFFLTAAITLVNLGAYIFCAKRYKCISLEKRNFVANEEVVVP</sequence>
<dbReference type="Gene3D" id="1.20.1250.20">
    <property type="entry name" value="MFS general substrate transporter like domains"/>
    <property type="match status" value="1"/>
</dbReference>
<evidence type="ECO:0000256" key="1">
    <source>
        <dbReference type="ARBA" id="ARBA00004141"/>
    </source>
</evidence>
<dbReference type="InterPro" id="IPR036259">
    <property type="entry name" value="MFS_trans_sf"/>
</dbReference>
<protein>
    <submittedName>
        <fullName evidence="8">Uncharacterized protein</fullName>
    </submittedName>
</protein>
<comment type="similarity">
    <text evidence="2">Belongs to the major facilitator superfamily. Proton-dependent oligopeptide transporter (POT/PTR) (TC 2.A.17) family.</text>
</comment>
<dbReference type="GO" id="GO:0022857">
    <property type="term" value="F:transmembrane transporter activity"/>
    <property type="evidence" value="ECO:0007669"/>
    <property type="project" value="InterPro"/>
</dbReference>
<feature type="transmembrane region" description="Helical" evidence="7">
    <location>
        <begin position="595"/>
        <end position="619"/>
    </location>
</feature>
<reference evidence="8 9" key="1">
    <citation type="journal article" date="2018" name="Science">
        <title>The opium poppy genome and morphinan production.</title>
        <authorList>
            <person name="Guo L."/>
            <person name="Winzer T."/>
            <person name="Yang X."/>
            <person name="Li Y."/>
            <person name="Ning Z."/>
            <person name="He Z."/>
            <person name="Teodor R."/>
            <person name="Lu Y."/>
            <person name="Bowser T.A."/>
            <person name="Graham I.A."/>
            <person name="Ye K."/>
        </authorList>
    </citation>
    <scope>NUCLEOTIDE SEQUENCE [LARGE SCALE GENOMIC DNA]</scope>
    <source>
        <strain evidence="9">cv. HN1</strain>
        <tissue evidence="8">Leaves</tissue>
    </source>
</reference>
<feature type="transmembrane region" description="Helical" evidence="7">
    <location>
        <begin position="132"/>
        <end position="152"/>
    </location>
</feature>
<dbReference type="OMA" id="MMAPEER"/>
<feature type="transmembrane region" description="Helical" evidence="7">
    <location>
        <begin position="193"/>
        <end position="214"/>
    </location>
</feature>
<feature type="compositionally biased region" description="Polar residues" evidence="6">
    <location>
        <begin position="27"/>
        <end position="40"/>
    </location>
</feature>
<keyword evidence="9" id="KW-1185">Reference proteome</keyword>
<accession>A0A4Y7IYN7</accession>
<evidence type="ECO:0000313" key="8">
    <source>
        <dbReference type="EMBL" id="RZC52618.1"/>
    </source>
</evidence>
<feature type="transmembrane region" description="Helical" evidence="7">
    <location>
        <begin position="80"/>
        <end position="99"/>
    </location>
</feature>
<evidence type="ECO:0000256" key="7">
    <source>
        <dbReference type="SAM" id="Phobius"/>
    </source>
</evidence>
<feature type="transmembrane region" description="Helical" evidence="7">
    <location>
        <begin position="639"/>
        <end position="658"/>
    </location>
</feature>
<feature type="transmembrane region" description="Helical" evidence="7">
    <location>
        <begin position="555"/>
        <end position="574"/>
    </location>
</feature>
<proteinExistence type="inferred from homology"/>
<dbReference type="Proteomes" id="UP000316621">
    <property type="component" value="Chromosome 2"/>
</dbReference>
<feature type="region of interest" description="Disordered" evidence="6">
    <location>
        <begin position="1"/>
        <end position="58"/>
    </location>
</feature>
<evidence type="ECO:0000256" key="5">
    <source>
        <dbReference type="ARBA" id="ARBA00023136"/>
    </source>
</evidence>
<feature type="transmembrane region" description="Helical" evidence="7">
    <location>
        <begin position="435"/>
        <end position="457"/>
    </location>
</feature>
<dbReference type="Gramene" id="RZC52618">
    <property type="protein sequence ID" value="RZC52618"/>
    <property type="gene ID" value="C5167_021054"/>
</dbReference>
<name>A0A4Y7IYN7_PAPSO</name>
<dbReference type="InterPro" id="IPR000109">
    <property type="entry name" value="POT_fam"/>
</dbReference>
<feature type="transmembrane region" description="Helical" evidence="7">
    <location>
        <begin position="518"/>
        <end position="535"/>
    </location>
</feature>
<dbReference type="GO" id="GO:0016020">
    <property type="term" value="C:membrane"/>
    <property type="evidence" value="ECO:0007669"/>
    <property type="project" value="UniProtKB-SubCell"/>
</dbReference>
<dbReference type="PANTHER" id="PTHR11654">
    <property type="entry name" value="OLIGOPEPTIDE TRANSPORTER-RELATED"/>
    <property type="match status" value="1"/>
</dbReference>
<gene>
    <name evidence="8" type="ORF">C5167_021054</name>
</gene>
<dbReference type="EMBL" id="CM010716">
    <property type="protein sequence ID" value="RZC52618.1"/>
    <property type="molecule type" value="Genomic_DNA"/>
</dbReference>
<dbReference type="SUPFAM" id="SSF103473">
    <property type="entry name" value="MFS general substrate transporter"/>
    <property type="match status" value="1"/>
</dbReference>
<feature type="transmembrane region" description="Helical" evidence="7">
    <location>
        <begin position="306"/>
        <end position="325"/>
    </location>
</feature>
<comment type="subcellular location">
    <subcellularLocation>
        <location evidence="1">Membrane</location>
        <topology evidence="1">Multi-pass membrane protein</topology>
    </subcellularLocation>
</comment>
<dbReference type="Pfam" id="PF00854">
    <property type="entry name" value="PTR2"/>
    <property type="match status" value="1"/>
</dbReference>
<feature type="transmembrane region" description="Helical" evidence="7">
    <location>
        <begin position="281"/>
        <end position="300"/>
    </location>
</feature>
<dbReference type="AlphaFoldDB" id="A0A4Y7IYN7"/>
<evidence type="ECO:0000256" key="2">
    <source>
        <dbReference type="ARBA" id="ARBA00005982"/>
    </source>
</evidence>
<feature type="transmembrane region" description="Helical" evidence="7">
    <location>
        <begin position="477"/>
        <end position="497"/>
    </location>
</feature>
<organism evidence="8 9">
    <name type="scientific">Papaver somniferum</name>
    <name type="common">Opium poppy</name>
    <dbReference type="NCBI Taxonomy" id="3469"/>
    <lineage>
        <taxon>Eukaryota</taxon>
        <taxon>Viridiplantae</taxon>
        <taxon>Streptophyta</taxon>
        <taxon>Embryophyta</taxon>
        <taxon>Tracheophyta</taxon>
        <taxon>Spermatophyta</taxon>
        <taxon>Magnoliopsida</taxon>
        <taxon>Ranunculales</taxon>
        <taxon>Papaveraceae</taxon>
        <taxon>Papaveroideae</taxon>
        <taxon>Papaver</taxon>
    </lineage>
</organism>
<keyword evidence="5 7" id="KW-0472">Membrane</keyword>
<keyword evidence="4 7" id="KW-1133">Transmembrane helix</keyword>